<sequence length="111" mass="12651">MSFKFKSPNLSPILKEDLSVIQSCNPWQLPEDHSRTPTTWPCRSLVVFSLHNHSKGNLKRLSTIQSAFKASSVPVFLEQLNWSKQAVCKQPVWPWNVWDNSYSTVGVPSHS</sequence>
<dbReference type="AlphaFoldDB" id="A0A9Q3KE81"/>
<name>A0A9Q3KE81_9BASI</name>
<accession>A0A9Q3KE81</accession>
<proteinExistence type="predicted"/>
<reference evidence="1" key="1">
    <citation type="submission" date="2021-03" db="EMBL/GenBank/DDBJ databases">
        <title>Draft genome sequence of rust myrtle Austropuccinia psidii MF-1, a brazilian biotype.</title>
        <authorList>
            <person name="Quecine M.C."/>
            <person name="Pachon D.M.R."/>
            <person name="Bonatelli M.L."/>
            <person name="Correr F.H."/>
            <person name="Franceschini L.M."/>
            <person name="Leite T.F."/>
            <person name="Margarido G.R.A."/>
            <person name="Almeida C.A."/>
            <person name="Ferrarezi J.A."/>
            <person name="Labate C.A."/>
        </authorList>
    </citation>
    <scope>NUCLEOTIDE SEQUENCE</scope>
    <source>
        <strain evidence="1">MF-1</strain>
    </source>
</reference>
<comment type="caution">
    <text evidence="1">The sequence shown here is derived from an EMBL/GenBank/DDBJ whole genome shotgun (WGS) entry which is preliminary data.</text>
</comment>
<protein>
    <submittedName>
        <fullName evidence="1">Uncharacterized protein</fullName>
    </submittedName>
</protein>
<gene>
    <name evidence="1" type="ORF">O181_118246</name>
</gene>
<dbReference type="EMBL" id="AVOT02102959">
    <property type="protein sequence ID" value="MBW0578531.1"/>
    <property type="molecule type" value="Genomic_DNA"/>
</dbReference>
<keyword evidence="2" id="KW-1185">Reference proteome</keyword>
<evidence type="ECO:0000313" key="2">
    <source>
        <dbReference type="Proteomes" id="UP000765509"/>
    </source>
</evidence>
<dbReference type="Proteomes" id="UP000765509">
    <property type="component" value="Unassembled WGS sequence"/>
</dbReference>
<evidence type="ECO:0000313" key="1">
    <source>
        <dbReference type="EMBL" id="MBW0578531.1"/>
    </source>
</evidence>
<organism evidence="1 2">
    <name type="scientific">Austropuccinia psidii MF-1</name>
    <dbReference type="NCBI Taxonomy" id="1389203"/>
    <lineage>
        <taxon>Eukaryota</taxon>
        <taxon>Fungi</taxon>
        <taxon>Dikarya</taxon>
        <taxon>Basidiomycota</taxon>
        <taxon>Pucciniomycotina</taxon>
        <taxon>Pucciniomycetes</taxon>
        <taxon>Pucciniales</taxon>
        <taxon>Sphaerophragmiaceae</taxon>
        <taxon>Austropuccinia</taxon>
    </lineage>
</organism>